<feature type="region of interest" description="Disordered" evidence="2">
    <location>
        <begin position="198"/>
        <end position="231"/>
    </location>
</feature>
<feature type="compositionally biased region" description="Polar residues" evidence="2">
    <location>
        <begin position="352"/>
        <end position="365"/>
    </location>
</feature>
<evidence type="ECO:0000256" key="2">
    <source>
        <dbReference type="SAM" id="MobiDB-lite"/>
    </source>
</evidence>
<dbReference type="GO" id="GO:0051016">
    <property type="term" value="P:barbed-end actin filament capping"/>
    <property type="evidence" value="ECO:0007669"/>
    <property type="project" value="TreeGrafter"/>
</dbReference>
<protein>
    <submittedName>
        <fullName evidence="5">Uncharacterized protein</fullName>
    </submittedName>
</protein>
<feature type="compositionally biased region" description="Polar residues" evidence="2">
    <location>
        <begin position="216"/>
        <end position="227"/>
    </location>
</feature>
<dbReference type="Gene3D" id="3.40.20.10">
    <property type="entry name" value="Severin"/>
    <property type="match status" value="3"/>
</dbReference>
<feature type="compositionally biased region" description="Basic residues" evidence="2">
    <location>
        <begin position="955"/>
        <end position="968"/>
    </location>
</feature>
<dbReference type="VEuPathDB" id="FungiDB:PADG_06829"/>
<feature type="region of interest" description="Disordered" evidence="2">
    <location>
        <begin position="274"/>
        <end position="617"/>
    </location>
</feature>
<gene>
    <name evidence="5" type="ORF">ACO22_07285</name>
</gene>
<dbReference type="GO" id="GO:0051014">
    <property type="term" value="P:actin filament severing"/>
    <property type="evidence" value="ECO:0007669"/>
    <property type="project" value="TreeGrafter"/>
</dbReference>
<dbReference type="PANTHER" id="PTHR11977">
    <property type="entry name" value="VILLIN"/>
    <property type="match status" value="1"/>
</dbReference>
<feature type="compositionally biased region" description="Basic and acidic residues" evidence="2">
    <location>
        <begin position="115"/>
        <end position="124"/>
    </location>
</feature>
<dbReference type="Pfam" id="PF25480">
    <property type="entry name" value="DUF7904"/>
    <property type="match status" value="1"/>
</dbReference>
<feature type="region of interest" description="Disordered" evidence="2">
    <location>
        <begin position="823"/>
        <end position="1170"/>
    </location>
</feature>
<feature type="compositionally biased region" description="Basic and acidic residues" evidence="2">
    <location>
        <begin position="867"/>
        <end position="878"/>
    </location>
</feature>
<feature type="region of interest" description="Disordered" evidence="2">
    <location>
        <begin position="693"/>
        <end position="803"/>
    </location>
</feature>
<feature type="compositionally biased region" description="Polar residues" evidence="2">
    <location>
        <begin position="322"/>
        <end position="332"/>
    </location>
</feature>
<feature type="compositionally biased region" description="Basic and acidic residues" evidence="2">
    <location>
        <begin position="705"/>
        <end position="721"/>
    </location>
</feature>
<dbReference type="GO" id="GO:0005737">
    <property type="term" value="C:cytoplasm"/>
    <property type="evidence" value="ECO:0007669"/>
    <property type="project" value="TreeGrafter"/>
</dbReference>
<evidence type="ECO:0000259" key="4">
    <source>
        <dbReference type="Pfam" id="PF25480"/>
    </source>
</evidence>
<feature type="region of interest" description="Disordered" evidence="2">
    <location>
        <begin position="104"/>
        <end position="157"/>
    </location>
</feature>
<dbReference type="GO" id="GO:0008154">
    <property type="term" value="P:actin polymerization or depolymerization"/>
    <property type="evidence" value="ECO:0007669"/>
    <property type="project" value="TreeGrafter"/>
</dbReference>
<feature type="compositionally biased region" description="Polar residues" evidence="2">
    <location>
        <begin position="823"/>
        <end position="844"/>
    </location>
</feature>
<keyword evidence="1" id="KW-0175">Coiled coil</keyword>
<sequence>MNRDTETDGSEDVNDFLVRIRELGNKRDKEDEERARKLEEEILQGRRERLARRAERVRSISPTKDSPSPFDASLAGNIYQSSPTSSLSVDPPLTLLPFMHIEDSKTKPAAASTIKDPDMIKTDDLAENAARSPATLRPSPRPLSWKQRPNSRDLDAGTGAFLNLQSIKSPVEVSPDVDSTPSRSHIVQSLASKDPAWFRQTTDRGIGSPAYRRAQDSSMSDVSTMSGNIRLPGLGRESIVESEKLINNDFGEHSRSLSRVSSIFGTSAAGNRFSSVSSVSTAGGLGSPVPLSTSQRLESRGSFTANHPQSTDRFEMSPAQGRFSSDRSSSPTKGLGGFVQSAMMKRSDSVSKRWSAQSSGRSNATPKPGYPAPSASLSREASDEAALEIPTSRPGSIHSEATGVRNPTKGEFEPSKSTSDVFAKSFLSSQPLSRSNSISNAGDRYSDLPSSPSKTMDLRRWSPTKATWLESALNKPDSPKSRPQTPNEPEWKRGLNNRLRQNRTSVDLGGPGSPKPPLQKENQFPPKPGSTAFMPLKEFGNSVPHNAIKSDCPKPGNAPDPGSGEQDLHIDTDVSQQQVPEKSLKTEDVKSESVSSPGERACSPAASSPVGSQKGFRSIGKASVDGISPKITPSTPPLNNDFRANLRRREFANESSTTDEPEFKHVFGKLRKTETKNYVAPDLLKHNILRGKAGLNATGGPKKGPKVDEFRESILKQKEAMKAGGGSIRMPTIESKGPSSPDNQSPEIPEAIARQRNMTRSGSIISSSSGRDVSPKLAEQPKIISPSRESKPSPFTSSDIQVPNKIYSPAAVAEIQAAIPKSSFVNGLESTKIGTAKSSRNVSSEDLADESAKKFDSPSQQSMTTKLHSDHEVSEKDANASGPTTTSAQCTSLTNTLDGQRAHSGTGKLANRLNPALAGILSRGPPSIPNTTPSPSMSWSRTEPSEQYAPAKLTHTTKSRARGPKRRLPQSAKSEPAPPSNEVSGLTKVEPSSSRPVPDAKSSNNMFKPISSPAQQDPRPLPTQLPSEKTESDAADVSSTPTSTPNDAQRSKDRPPVSSKSPDLRKFTPTSNGPTASDAGRDAVEPQLESLSSKKCVETESVALKPFARRTTFNDSFKSERKPSPPLKSSAFSSPATMPLKQKSLPLFPQEHISSPPVPPKPSSSNASNYKSPLTIAKASPFPESSEAANVFSSFFDVMPQVSDKVEVDPQSILMSQSHVYPKIKTLSKQIWEITGDGKRKDLPANLGYILFEESMYVCVHVFKVANGPSNSNTTQVLLWCGDGVSEAAIEDAQLFARKVARENSCKLELVRQGKEAPSFIQALGGIIITRRGSSSRTNSSAMYMLCGRRHMGQIAFDEVDLAAKSLCSGYPYLISAKFGKLYLWQGRGSTADELGCARLIGMDLGLTGEIEEVIEGKEPPGFFETFSDPFQPTAAQTADHWKLKPTNGNYCCRLYRIDYQLGQRSGFWSRGNSSPVTRSNDIVQEIEPFCQRDLDPNHIHILDTFFEIFVIVGDRANARSAELASALIFTQEYSIMAVSLQDRPFLPRSNVVIHGMAEECKWAFRKWEDRGMLLPGKTPCVIPLSAAIEATR</sequence>
<feature type="compositionally biased region" description="Low complexity" evidence="2">
    <location>
        <begin position="929"/>
        <end position="938"/>
    </location>
</feature>
<dbReference type="InterPro" id="IPR057226">
    <property type="entry name" value="DUF7904"/>
</dbReference>
<dbReference type="PANTHER" id="PTHR11977:SF133">
    <property type="entry name" value="DUF4045 DOMAIN-CONTAINING PROTEIN"/>
    <property type="match status" value="1"/>
</dbReference>
<accession>A0A1D2J517</accession>
<comment type="caution">
    <text evidence="5">The sequence shown here is derived from an EMBL/GenBank/DDBJ whole genome shotgun (WGS) entry which is preliminary data.</text>
</comment>
<feature type="domain" description="DUF7904" evidence="4">
    <location>
        <begin position="1230"/>
        <end position="1332"/>
    </location>
</feature>
<dbReference type="GO" id="GO:0051015">
    <property type="term" value="F:actin filament binding"/>
    <property type="evidence" value="ECO:0007669"/>
    <property type="project" value="InterPro"/>
</dbReference>
<dbReference type="GO" id="GO:0015629">
    <property type="term" value="C:actin cytoskeleton"/>
    <property type="evidence" value="ECO:0007669"/>
    <property type="project" value="TreeGrafter"/>
</dbReference>
<organism evidence="5 6">
    <name type="scientific">Paracoccidioides brasiliensis</name>
    <dbReference type="NCBI Taxonomy" id="121759"/>
    <lineage>
        <taxon>Eukaryota</taxon>
        <taxon>Fungi</taxon>
        <taxon>Dikarya</taxon>
        <taxon>Ascomycota</taxon>
        <taxon>Pezizomycotina</taxon>
        <taxon>Eurotiomycetes</taxon>
        <taxon>Eurotiomycetidae</taxon>
        <taxon>Onygenales</taxon>
        <taxon>Ajellomycetaceae</taxon>
        <taxon>Paracoccidioides</taxon>
    </lineage>
</organism>
<feature type="region of interest" description="Disordered" evidence="2">
    <location>
        <begin position="50"/>
        <end position="90"/>
    </location>
</feature>
<dbReference type="SUPFAM" id="SSF55753">
    <property type="entry name" value="Actin depolymerizing proteins"/>
    <property type="match status" value="3"/>
</dbReference>
<feature type="compositionally biased region" description="Polar residues" evidence="2">
    <location>
        <begin position="737"/>
        <end position="746"/>
    </location>
</feature>
<dbReference type="VEuPathDB" id="FungiDB:PABG_05909"/>
<dbReference type="InterPro" id="IPR029006">
    <property type="entry name" value="ADF-H/Gelsolin-like_dom_sf"/>
</dbReference>
<dbReference type="SMART" id="SM00262">
    <property type="entry name" value="GEL"/>
    <property type="match status" value="2"/>
</dbReference>
<feature type="compositionally biased region" description="Basic and acidic residues" evidence="2">
    <location>
        <begin position="582"/>
        <end position="591"/>
    </location>
</feature>
<feature type="compositionally biased region" description="Polar residues" evidence="2">
    <location>
        <begin position="857"/>
        <end position="866"/>
    </location>
</feature>
<feature type="compositionally biased region" description="Polar residues" evidence="2">
    <location>
        <begin position="415"/>
        <end position="440"/>
    </location>
</feature>
<evidence type="ECO:0000313" key="6">
    <source>
        <dbReference type="Proteomes" id="UP000242814"/>
    </source>
</evidence>
<feature type="compositionally biased region" description="Polar residues" evidence="2">
    <location>
        <begin position="990"/>
        <end position="1006"/>
    </location>
</feature>
<dbReference type="Pfam" id="PF13254">
    <property type="entry name" value="DUF4045"/>
    <property type="match status" value="1"/>
</dbReference>
<dbReference type="EMBL" id="LZYO01000493">
    <property type="protein sequence ID" value="ODH13414.1"/>
    <property type="molecule type" value="Genomic_DNA"/>
</dbReference>
<feature type="compositionally biased region" description="Low complexity" evidence="2">
    <location>
        <begin position="760"/>
        <end position="771"/>
    </location>
</feature>
<evidence type="ECO:0000259" key="3">
    <source>
        <dbReference type="Pfam" id="PF13254"/>
    </source>
</evidence>
<feature type="coiled-coil region" evidence="1">
    <location>
        <begin position="20"/>
        <end position="48"/>
    </location>
</feature>
<reference evidence="5 6" key="1">
    <citation type="submission" date="2016-06" db="EMBL/GenBank/DDBJ databases">
        <authorList>
            <person name="Kjaerup R.B."/>
            <person name="Dalgaard T.S."/>
            <person name="Juul-Madsen H.R."/>
        </authorList>
    </citation>
    <scope>NUCLEOTIDE SEQUENCE [LARGE SCALE GENOMIC DNA]</scope>
    <source>
        <strain evidence="5 6">Pb300</strain>
    </source>
</reference>
<feature type="compositionally biased region" description="Polar residues" evidence="2">
    <location>
        <begin position="78"/>
        <end position="88"/>
    </location>
</feature>
<dbReference type="InterPro" id="IPR007122">
    <property type="entry name" value="Villin/Gelsolin"/>
</dbReference>
<dbReference type="GO" id="GO:0005546">
    <property type="term" value="F:phosphatidylinositol-4,5-bisphosphate binding"/>
    <property type="evidence" value="ECO:0007669"/>
    <property type="project" value="TreeGrafter"/>
</dbReference>
<feature type="compositionally biased region" description="Polar residues" evidence="2">
    <location>
        <begin position="881"/>
        <end position="898"/>
    </location>
</feature>
<feature type="compositionally biased region" description="Polar residues" evidence="2">
    <location>
        <begin position="290"/>
        <end position="309"/>
    </location>
</feature>
<evidence type="ECO:0000256" key="1">
    <source>
        <dbReference type="SAM" id="Coils"/>
    </source>
</evidence>
<feature type="domain" description="DUF4045" evidence="3">
    <location>
        <begin position="10"/>
        <end position="721"/>
    </location>
</feature>
<feature type="compositionally biased region" description="Polar residues" evidence="2">
    <location>
        <begin position="1037"/>
        <end position="1048"/>
    </location>
</feature>
<dbReference type="InterPro" id="IPR025118">
    <property type="entry name" value="DUF4045"/>
</dbReference>
<name>A0A1D2J517_PARBR</name>
<dbReference type="Proteomes" id="UP000242814">
    <property type="component" value="Unassembled WGS sequence"/>
</dbReference>
<evidence type="ECO:0000313" key="5">
    <source>
        <dbReference type="EMBL" id="ODH13414.1"/>
    </source>
</evidence>
<proteinExistence type="predicted"/>